<evidence type="ECO:0000313" key="4">
    <source>
        <dbReference type="EMBL" id="EES53931.1"/>
    </source>
</evidence>
<proteinExistence type="inferred from homology"/>
<gene>
    <name evidence="4" type="ORF">UBAL3_44810068</name>
</gene>
<dbReference type="Gene3D" id="3.10.129.10">
    <property type="entry name" value="Hotdog Thioesterase"/>
    <property type="match status" value="1"/>
</dbReference>
<sequence length="156" mass="17335">MIPFMPTLTPFRVRYSETDAQKRAHHSHYPVWFEMGRAEYCRAKGFDYRAMEEGGVFLVVAKLECRYTGSLRYDDLAVIETRLVRVGRRILEFSYRVTESSSGAVAALGSTILVPVDEAGRVVSLPDDVFSLLTPCTEEEPAPVPSLSDISLPSGG</sequence>
<dbReference type="PIRSF" id="PIRSF003230">
    <property type="entry name" value="YbgC"/>
    <property type="match status" value="1"/>
</dbReference>
<dbReference type="EMBL" id="GG693852">
    <property type="protein sequence ID" value="EES53931.1"/>
    <property type="molecule type" value="Genomic_DNA"/>
</dbReference>
<dbReference type="SUPFAM" id="SSF54637">
    <property type="entry name" value="Thioesterase/thiol ester dehydrase-isomerase"/>
    <property type="match status" value="1"/>
</dbReference>
<evidence type="ECO:0000313" key="5">
    <source>
        <dbReference type="Proteomes" id="UP000009374"/>
    </source>
</evidence>
<dbReference type="PANTHER" id="PTHR31793:SF27">
    <property type="entry name" value="NOVEL THIOESTERASE SUPERFAMILY DOMAIN AND SAPOSIN A-TYPE DOMAIN CONTAINING PROTEIN (0610012H03RIK)"/>
    <property type="match status" value="1"/>
</dbReference>
<dbReference type="AlphaFoldDB" id="C6HU03"/>
<dbReference type="NCBIfam" id="TIGR00051">
    <property type="entry name" value="YbgC/FadM family acyl-CoA thioesterase"/>
    <property type="match status" value="1"/>
</dbReference>
<evidence type="ECO:0000259" key="3">
    <source>
        <dbReference type="Pfam" id="PF03061"/>
    </source>
</evidence>
<dbReference type="InterPro" id="IPR006684">
    <property type="entry name" value="YbgC/YbaW"/>
</dbReference>
<name>C6HU03_9BACT</name>
<keyword evidence="5" id="KW-1185">Reference proteome</keyword>
<evidence type="ECO:0000256" key="1">
    <source>
        <dbReference type="ARBA" id="ARBA00005953"/>
    </source>
</evidence>
<dbReference type="InterPro" id="IPR050563">
    <property type="entry name" value="4-hydroxybenzoyl-CoA_TE"/>
</dbReference>
<accession>C6HU03</accession>
<dbReference type="Pfam" id="PF03061">
    <property type="entry name" value="4HBT"/>
    <property type="match status" value="1"/>
</dbReference>
<reference evidence="4 5" key="1">
    <citation type="journal article" date="2009" name="Appl. Environ. Microbiol.">
        <title>Community genomic and proteomic analyses of chemoautotrophic iron-oxidizing "Leptospirillum rubarum" (Group II) and "Leptospirillum ferrodiazotrophum" (Group III) bacteria in acid mine drainage biofilms.</title>
        <authorList>
            <person name="Goltsman D.S."/>
            <person name="Denef V.J."/>
            <person name="Singer S.W."/>
            <person name="VerBerkmoes N.C."/>
            <person name="Lefsrud M."/>
            <person name="Mueller R.S."/>
            <person name="Dick G.J."/>
            <person name="Sun C.L."/>
            <person name="Wheeler K.E."/>
            <person name="Zemla A."/>
            <person name="Baker B.J."/>
            <person name="Hauser L."/>
            <person name="Land M."/>
            <person name="Shah M.B."/>
            <person name="Thelen M.P."/>
            <person name="Hettich R.L."/>
            <person name="Banfield J.F."/>
        </authorList>
    </citation>
    <scope>NUCLEOTIDE SEQUENCE [LARGE SCALE GENOMIC DNA]</scope>
</reference>
<organism evidence="4 5">
    <name type="scientific">Leptospirillum ferrodiazotrophum</name>
    <dbReference type="NCBI Taxonomy" id="412449"/>
    <lineage>
        <taxon>Bacteria</taxon>
        <taxon>Pseudomonadati</taxon>
        <taxon>Nitrospirota</taxon>
        <taxon>Nitrospiria</taxon>
        <taxon>Nitrospirales</taxon>
        <taxon>Nitrospiraceae</taxon>
        <taxon>Leptospirillum</taxon>
    </lineage>
</organism>
<dbReference type="InterPro" id="IPR006683">
    <property type="entry name" value="Thioestr_dom"/>
</dbReference>
<dbReference type="CDD" id="cd00586">
    <property type="entry name" value="4HBT"/>
    <property type="match status" value="1"/>
</dbReference>
<dbReference type="InterPro" id="IPR029069">
    <property type="entry name" value="HotDog_dom_sf"/>
</dbReference>
<dbReference type="Proteomes" id="UP000009374">
    <property type="component" value="Unassembled WGS sequence"/>
</dbReference>
<comment type="similarity">
    <text evidence="1">Belongs to the 4-hydroxybenzoyl-CoA thioesterase family.</text>
</comment>
<evidence type="ECO:0000256" key="2">
    <source>
        <dbReference type="ARBA" id="ARBA00022801"/>
    </source>
</evidence>
<dbReference type="PANTHER" id="PTHR31793">
    <property type="entry name" value="4-HYDROXYBENZOYL-COA THIOESTERASE FAMILY MEMBER"/>
    <property type="match status" value="1"/>
</dbReference>
<keyword evidence="2" id="KW-0378">Hydrolase</keyword>
<feature type="domain" description="Thioesterase" evidence="3">
    <location>
        <begin position="24"/>
        <end position="101"/>
    </location>
</feature>
<protein>
    <submittedName>
        <fullName evidence="4">4-hydroxybenzoyl-CoA thioesterase</fullName>
    </submittedName>
</protein>
<dbReference type="GO" id="GO:0047617">
    <property type="term" value="F:fatty acyl-CoA hydrolase activity"/>
    <property type="evidence" value="ECO:0007669"/>
    <property type="project" value="TreeGrafter"/>
</dbReference>